<gene>
    <name evidence="11" type="ORF">CY34DRAFT_810531</name>
</gene>
<evidence type="ECO:0000256" key="5">
    <source>
        <dbReference type="ARBA" id="ARBA00022801"/>
    </source>
</evidence>
<dbReference type="Pfam" id="PF14310">
    <property type="entry name" value="Fn3-like"/>
    <property type="match status" value="1"/>
</dbReference>
<evidence type="ECO:0000256" key="3">
    <source>
        <dbReference type="ARBA" id="ARBA00005336"/>
    </source>
</evidence>
<dbReference type="InterPro" id="IPR050288">
    <property type="entry name" value="Cellulose_deg_GH3"/>
</dbReference>
<dbReference type="EMBL" id="KN835468">
    <property type="protein sequence ID" value="KIK37217.1"/>
    <property type="molecule type" value="Genomic_DNA"/>
</dbReference>
<evidence type="ECO:0000256" key="1">
    <source>
        <dbReference type="ARBA" id="ARBA00000448"/>
    </source>
</evidence>
<feature type="domain" description="Fibronectin type III-like" evidence="10">
    <location>
        <begin position="20"/>
        <end position="89"/>
    </location>
</feature>
<dbReference type="EC" id="3.2.1.21" evidence="4"/>
<comment type="similarity">
    <text evidence="3">Belongs to the glycosyl hydrolase 3 family.</text>
</comment>
<evidence type="ECO:0000256" key="2">
    <source>
        <dbReference type="ARBA" id="ARBA00004987"/>
    </source>
</evidence>
<dbReference type="GO" id="GO:0008422">
    <property type="term" value="F:beta-glucosidase activity"/>
    <property type="evidence" value="ECO:0007669"/>
    <property type="project" value="UniProtKB-EC"/>
</dbReference>
<keyword evidence="12" id="KW-1185">Reference proteome</keyword>
<dbReference type="GO" id="GO:0030245">
    <property type="term" value="P:cellulose catabolic process"/>
    <property type="evidence" value="ECO:0007669"/>
    <property type="project" value="UniProtKB-KW"/>
</dbReference>
<dbReference type="PANTHER" id="PTHR42715:SF2">
    <property type="entry name" value="BETA-GLUCOSIDASE F-RELATED"/>
    <property type="match status" value="1"/>
</dbReference>
<keyword evidence="6" id="KW-0136">Cellulose degradation</keyword>
<keyword evidence="7" id="KW-0119">Carbohydrate metabolism</keyword>
<organism evidence="11 12">
    <name type="scientific">Suillus luteus UH-Slu-Lm8-n1</name>
    <dbReference type="NCBI Taxonomy" id="930992"/>
    <lineage>
        <taxon>Eukaryota</taxon>
        <taxon>Fungi</taxon>
        <taxon>Dikarya</taxon>
        <taxon>Basidiomycota</taxon>
        <taxon>Agaricomycotina</taxon>
        <taxon>Agaricomycetes</taxon>
        <taxon>Agaricomycetidae</taxon>
        <taxon>Boletales</taxon>
        <taxon>Suillineae</taxon>
        <taxon>Suillaceae</taxon>
        <taxon>Suillus</taxon>
    </lineage>
</organism>
<evidence type="ECO:0000256" key="8">
    <source>
        <dbReference type="ARBA" id="ARBA00023295"/>
    </source>
</evidence>
<dbReference type="PANTHER" id="PTHR42715">
    <property type="entry name" value="BETA-GLUCOSIDASE"/>
    <property type="match status" value="1"/>
</dbReference>
<evidence type="ECO:0000256" key="6">
    <source>
        <dbReference type="ARBA" id="ARBA00023001"/>
    </source>
</evidence>
<keyword evidence="8" id="KW-0326">Glycosidase</keyword>
<reference evidence="12" key="2">
    <citation type="submission" date="2015-01" db="EMBL/GenBank/DDBJ databases">
        <title>Evolutionary Origins and Diversification of the Mycorrhizal Mutualists.</title>
        <authorList>
            <consortium name="DOE Joint Genome Institute"/>
            <consortium name="Mycorrhizal Genomics Consortium"/>
            <person name="Kohler A."/>
            <person name="Kuo A."/>
            <person name="Nagy L.G."/>
            <person name="Floudas D."/>
            <person name="Copeland A."/>
            <person name="Barry K.W."/>
            <person name="Cichocki N."/>
            <person name="Veneault-Fourrey C."/>
            <person name="LaButti K."/>
            <person name="Lindquist E.A."/>
            <person name="Lipzen A."/>
            <person name="Lundell T."/>
            <person name="Morin E."/>
            <person name="Murat C."/>
            <person name="Riley R."/>
            <person name="Ohm R."/>
            <person name="Sun H."/>
            <person name="Tunlid A."/>
            <person name="Henrissat B."/>
            <person name="Grigoriev I.V."/>
            <person name="Hibbett D.S."/>
            <person name="Martin F."/>
        </authorList>
    </citation>
    <scope>NUCLEOTIDE SEQUENCE [LARGE SCALE GENOMIC DNA]</scope>
    <source>
        <strain evidence="12">UH-Slu-Lm8-n1</strain>
    </source>
</reference>
<dbReference type="SMART" id="SM01217">
    <property type="entry name" value="Fn3_like"/>
    <property type="match status" value="1"/>
</dbReference>
<dbReference type="InterPro" id="IPR013783">
    <property type="entry name" value="Ig-like_fold"/>
</dbReference>
<evidence type="ECO:0000256" key="4">
    <source>
        <dbReference type="ARBA" id="ARBA00012744"/>
    </source>
</evidence>
<evidence type="ECO:0000313" key="12">
    <source>
        <dbReference type="Proteomes" id="UP000054485"/>
    </source>
</evidence>
<name>A0A0D0ASI4_9AGAM</name>
<dbReference type="STRING" id="930992.A0A0D0ASI4"/>
<evidence type="ECO:0000256" key="9">
    <source>
        <dbReference type="ARBA" id="ARBA00023326"/>
    </source>
</evidence>
<dbReference type="InterPro" id="IPR026891">
    <property type="entry name" value="Fn3-like"/>
</dbReference>
<protein>
    <recommendedName>
        <fullName evidence="4">beta-glucosidase</fullName>
        <ecNumber evidence="4">3.2.1.21</ecNumber>
    </recommendedName>
</protein>
<dbReference type="AlphaFoldDB" id="A0A0D0ASI4"/>
<proteinExistence type="inferred from homology"/>
<dbReference type="InParanoid" id="A0A0D0ASI4"/>
<comment type="pathway">
    <text evidence="2">Glycan metabolism; cellulose degradation.</text>
</comment>
<dbReference type="HOGENOM" id="CLU_2307913_0_0_1"/>
<keyword evidence="5" id="KW-0378">Hydrolase</keyword>
<sequence length="100" mass="11065">MSPHSRSLSRSLTLDVSGTEIPQLYIHHPSSACEPPSVLKGFTNVEIGPYDTKHISIILSRYDLSIWDVVAQGWRKPDGQISFSVGASSRDFRLWGVIPA</sequence>
<evidence type="ECO:0000313" key="11">
    <source>
        <dbReference type="EMBL" id="KIK37217.1"/>
    </source>
</evidence>
<comment type="catalytic activity">
    <reaction evidence="1">
        <text>Hydrolysis of terminal, non-reducing beta-D-glucosyl residues with release of beta-D-glucose.</text>
        <dbReference type="EC" id="3.2.1.21"/>
    </reaction>
</comment>
<dbReference type="Proteomes" id="UP000054485">
    <property type="component" value="Unassembled WGS sequence"/>
</dbReference>
<keyword evidence="9" id="KW-0624">Polysaccharide degradation</keyword>
<accession>A0A0D0ASI4</accession>
<reference evidence="11 12" key="1">
    <citation type="submission" date="2014-04" db="EMBL/GenBank/DDBJ databases">
        <authorList>
            <consortium name="DOE Joint Genome Institute"/>
            <person name="Kuo A."/>
            <person name="Ruytinx J."/>
            <person name="Rineau F."/>
            <person name="Colpaert J."/>
            <person name="Kohler A."/>
            <person name="Nagy L.G."/>
            <person name="Floudas D."/>
            <person name="Copeland A."/>
            <person name="Barry K.W."/>
            <person name="Cichocki N."/>
            <person name="Veneault-Fourrey C."/>
            <person name="LaButti K."/>
            <person name="Lindquist E.A."/>
            <person name="Lipzen A."/>
            <person name="Lundell T."/>
            <person name="Morin E."/>
            <person name="Murat C."/>
            <person name="Sun H."/>
            <person name="Tunlid A."/>
            <person name="Henrissat B."/>
            <person name="Grigoriev I.V."/>
            <person name="Hibbett D.S."/>
            <person name="Martin F."/>
            <person name="Nordberg H.P."/>
            <person name="Cantor M.N."/>
            <person name="Hua S.X."/>
        </authorList>
    </citation>
    <scope>NUCLEOTIDE SEQUENCE [LARGE SCALE GENOMIC DNA]</scope>
    <source>
        <strain evidence="11 12">UH-Slu-Lm8-n1</strain>
    </source>
</reference>
<dbReference type="OrthoDB" id="2684524at2759"/>
<evidence type="ECO:0000256" key="7">
    <source>
        <dbReference type="ARBA" id="ARBA00023277"/>
    </source>
</evidence>
<evidence type="ECO:0000259" key="10">
    <source>
        <dbReference type="SMART" id="SM01217"/>
    </source>
</evidence>
<dbReference type="Gene3D" id="2.60.40.10">
    <property type="entry name" value="Immunoglobulins"/>
    <property type="match status" value="1"/>
</dbReference>